<gene>
    <name evidence="1" type="ORF">SYYSPA8_27595</name>
</gene>
<keyword evidence="2" id="KW-1185">Reference proteome</keyword>
<evidence type="ECO:0008006" key="3">
    <source>
        <dbReference type="Google" id="ProtNLM"/>
    </source>
</evidence>
<proteinExistence type="predicted"/>
<accession>A0ABQ5P6M5</accession>
<dbReference type="EMBL" id="BSBI01000013">
    <property type="protein sequence ID" value="GLF98138.1"/>
    <property type="molecule type" value="Genomic_DNA"/>
</dbReference>
<evidence type="ECO:0000313" key="1">
    <source>
        <dbReference type="EMBL" id="GLF98138.1"/>
    </source>
</evidence>
<sequence>METTTSPWPPRSADATGLLTAYTGLLSWPLLADRVPVAADAGTVLTRLRNTEWSVLCGDRFDAVSVPAVAGRETALLLERDEDLQRAGTVVPCLVAGDQRFFFVRPGTAPRVPGAEVLSGESRVVLPPTFGLRWETPPWARAGRRPLDLPDGQVLTRWLRVPTGPPAHQH</sequence>
<dbReference type="RefSeq" id="WP_323450125.1">
    <property type="nucleotide sequence ID" value="NZ_BSBI01000013.1"/>
</dbReference>
<name>A0ABQ5P6M5_9ACTN</name>
<comment type="caution">
    <text evidence="1">The sequence shown here is derived from an EMBL/GenBank/DDBJ whole genome shotgun (WGS) entry which is preliminary data.</text>
</comment>
<protein>
    <recommendedName>
        <fullName evidence="3">DNA primase/polymerase bifunctional N-terminal domain-containing protein</fullName>
    </recommendedName>
</protein>
<evidence type="ECO:0000313" key="2">
    <source>
        <dbReference type="Proteomes" id="UP001291653"/>
    </source>
</evidence>
<reference evidence="1 2" key="1">
    <citation type="submission" date="2022-10" db="EMBL/GenBank/DDBJ databases">
        <title>Draft genome sequence of Streptomyces sp. YSPA8.</title>
        <authorList>
            <person name="Moriuchi R."/>
            <person name="Dohra H."/>
            <person name="Yamamura H."/>
            <person name="Kodani S."/>
        </authorList>
    </citation>
    <scope>NUCLEOTIDE SEQUENCE [LARGE SCALE GENOMIC DNA]</scope>
    <source>
        <strain evidence="1 2">YSPA8</strain>
    </source>
</reference>
<dbReference type="Proteomes" id="UP001291653">
    <property type="component" value="Unassembled WGS sequence"/>
</dbReference>
<organism evidence="1 2">
    <name type="scientific">Streptomyces yaizuensis</name>
    <dbReference type="NCBI Taxonomy" id="2989713"/>
    <lineage>
        <taxon>Bacteria</taxon>
        <taxon>Bacillati</taxon>
        <taxon>Actinomycetota</taxon>
        <taxon>Actinomycetes</taxon>
        <taxon>Kitasatosporales</taxon>
        <taxon>Streptomycetaceae</taxon>
        <taxon>Streptomyces</taxon>
    </lineage>
</organism>